<reference evidence="3" key="1">
    <citation type="journal article" date="2019" name="Int. J. Syst. Evol. Microbiol.">
        <title>The Global Catalogue of Microorganisms (GCM) 10K type strain sequencing project: providing services to taxonomists for standard genome sequencing and annotation.</title>
        <authorList>
            <consortium name="The Broad Institute Genomics Platform"/>
            <consortium name="The Broad Institute Genome Sequencing Center for Infectious Disease"/>
            <person name="Wu L."/>
            <person name="Ma J."/>
        </authorList>
    </citation>
    <scope>NUCLEOTIDE SEQUENCE [LARGE SCALE GENOMIC DNA]</scope>
    <source>
        <strain evidence="3">KCTC 42662</strain>
    </source>
</reference>
<organism evidence="2 3">
    <name type="scientific">Sphingobacterium suaedae</name>
    <dbReference type="NCBI Taxonomy" id="1686402"/>
    <lineage>
        <taxon>Bacteria</taxon>
        <taxon>Pseudomonadati</taxon>
        <taxon>Bacteroidota</taxon>
        <taxon>Sphingobacteriia</taxon>
        <taxon>Sphingobacteriales</taxon>
        <taxon>Sphingobacteriaceae</taxon>
        <taxon>Sphingobacterium</taxon>
    </lineage>
</organism>
<sequence>MKKIRRTSLLFIALIGSCLFSSCFDLVEQIDMNHDGSGQIKATLNLSKSKTKVASLLKLRSVNGIKIPSEATIRQEMEKTVRTLKATSGISNVQYSLDLTNYIAVLSCNFKNVQALNNFSRTMSQQLKTQISSYNSYSFDPTTQTFSRTYKYSPEWAKEFSKIPSNDQKLFGDAYYTNIIRFQKNIKSQTNKQAKVSSNARGVMLKVKATDLINGNTSLANTVTLTK</sequence>
<feature type="signal peptide" evidence="1">
    <location>
        <begin position="1"/>
        <end position="23"/>
    </location>
</feature>
<dbReference type="EMBL" id="JBHULR010000003">
    <property type="protein sequence ID" value="MFD2547141.1"/>
    <property type="molecule type" value="Genomic_DNA"/>
</dbReference>
<dbReference type="PROSITE" id="PS51257">
    <property type="entry name" value="PROKAR_LIPOPROTEIN"/>
    <property type="match status" value="1"/>
</dbReference>
<protein>
    <recommendedName>
        <fullName evidence="4">Lipoprotein</fullName>
    </recommendedName>
</protein>
<feature type="chain" id="PRO_5047187773" description="Lipoprotein" evidence="1">
    <location>
        <begin position="24"/>
        <end position="227"/>
    </location>
</feature>
<evidence type="ECO:0000313" key="2">
    <source>
        <dbReference type="EMBL" id="MFD2547141.1"/>
    </source>
</evidence>
<evidence type="ECO:0000313" key="3">
    <source>
        <dbReference type="Proteomes" id="UP001597545"/>
    </source>
</evidence>
<keyword evidence="3" id="KW-1185">Reference proteome</keyword>
<keyword evidence="1" id="KW-0732">Signal</keyword>
<dbReference type="Proteomes" id="UP001597545">
    <property type="component" value="Unassembled WGS sequence"/>
</dbReference>
<evidence type="ECO:0000256" key="1">
    <source>
        <dbReference type="SAM" id="SignalP"/>
    </source>
</evidence>
<name>A0ABW5KEA8_9SPHI</name>
<gene>
    <name evidence="2" type="ORF">ACFSR5_05715</name>
</gene>
<dbReference type="RefSeq" id="WP_380901612.1">
    <property type="nucleotide sequence ID" value="NZ_JBHUEG010000007.1"/>
</dbReference>
<comment type="caution">
    <text evidence="2">The sequence shown here is derived from an EMBL/GenBank/DDBJ whole genome shotgun (WGS) entry which is preliminary data.</text>
</comment>
<accession>A0ABW5KEA8</accession>
<proteinExistence type="predicted"/>
<evidence type="ECO:0008006" key="4">
    <source>
        <dbReference type="Google" id="ProtNLM"/>
    </source>
</evidence>